<comment type="caution">
    <text evidence="2">The sequence shown here is derived from an EMBL/GenBank/DDBJ whole genome shotgun (WGS) entry which is preliminary data.</text>
</comment>
<evidence type="ECO:0000313" key="2">
    <source>
        <dbReference type="EMBL" id="MBK1826583.1"/>
    </source>
</evidence>
<accession>A0A934R9P3</accession>
<dbReference type="AlphaFoldDB" id="A0A934R9P3"/>
<evidence type="ECO:0000256" key="1">
    <source>
        <dbReference type="SAM" id="MobiDB-lite"/>
    </source>
</evidence>
<feature type="region of interest" description="Disordered" evidence="1">
    <location>
        <begin position="37"/>
        <end position="69"/>
    </location>
</feature>
<reference evidence="2" key="1">
    <citation type="submission" date="2021-01" db="EMBL/GenBank/DDBJ databases">
        <title>Modified the classification status of verrucomicrobia.</title>
        <authorList>
            <person name="Feng X."/>
        </authorList>
    </citation>
    <scope>NUCLEOTIDE SEQUENCE</scope>
    <source>
        <strain evidence="2">KCTC 22201</strain>
    </source>
</reference>
<protein>
    <submittedName>
        <fullName evidence="2">Uncharacterized protein</fullName>
    </submittedName>
</protein>
<keyword evidence="3" id="KW-1185">Reference proteome</keyword>
<organism evidence="2 3">
    <name type="scientific">Haloferula rosea</name>
    <dbReference type="NCBI Taxonomy" id="490093"/>
    <lineage>
        <taxon>Bacteria</taxon>
        <taxon>Pseudomonadati</taxon>
        <taxon>Verrucomicrobiota</taxon>
        <taxon>Verrucomicrobiia</taxon>
        <taxon>Verrucomicrobiales</taxon>
        <taxon>Verrucomicrobiaceae</taxon>
        <taxon>Haloferula</taxon>
    </lineage>
</organism>
<dbReference type="RefSeq" id="WP_200277685.1">
    <property type="nucleotide sequence ID" value="NZ_JAENII010000003.1"/>
</dbReference>
<dbReference type="EMBL" id="JAENII010000003">
    <property type="protein sequence ID" value="MBK1826583.1"/>
    <property type="molecule type" value="Genomic_DNA"/>
</dbReference>
<feature type="compositionally biased region" description="Low complexity" evidence="1">
    <location>
        <begin position="59"/>
        <end position="69"/>
    </location>
</feature>
<dbReference type="Proteomes" id="UP000658278">
    <property type="component" value="Unassembled WGS sequence"/>
</dbReference>
<name>A0A934R9P3_9BACT</name>
<evidence type="ECO:0000313" key="3">
    <source>
        <dbReference type="Proteomes" id="UP000658278"/>
    </source>
</evidence>
<gene>
    <name evidence="2" type="ORF">JIN81_06110</name>
</gene>
<proteinExistence type="predicted"/>
<sequence length="363" mass="40034">MSSGKHRSSFLLGVSALVIGMAALVFISGPQSDMAKTNHISGIPTDSPSTTRTSDRGPSKPSSGGSHSGLAEKLNALLAEADERDQSEVLYDLMLEAPLEEVRELLALSDGTEEYSAGFREEMKLAAFERWHHLDPAEALRAIAASSLSADRRDSRIELYLEDWAGRAPQEVRAFLQEEGLAGVSQDVIDCALARGAAASGERAMFEDALGRIEEPKRRNFTIKSVARTLQRDHEALFDAWVPTLPSEDQATAIAESAWMLVDQDPDRALARLDQLEELGTDELSVTRSRVAVKWTRKDPVKAGQWVLTQNLVAEEREELVSLVFKVWMSKDRDAAVAWAEDSIKRGAMDEAFMNRVAERLQP</sequence>